<dbReference type="SMART" id="SM00387">
    <property type="entry name" value="HATPase_c"/>
    <property type="match status" value="1"/>
</dbReference>
<dbReference type="InterPro" id="IPR005467">
    <property type="entry name" value="His_kinase_dom"/>
</dbReference>
<feature type="transmembrane region" description="Helical" evidence="4">
    <location>
        <begin position="143"/>
        <end position="162"/>
    </location>
</feature>
<reference evidence="6" key="1">
    <citation type="submission" date="2021-12" db="EMBL/GenBank/DDBJ databases">
        <authorList>
            <person name="Ulrich A."/>
        </authorList>
    </citation>
    <scope>NUCLEOTIDE SEQUENCE</scope>
    <source>
        <strain evidence="6">A1P009</strain>
    </source>
</reference>
<name>A0ABS8UF05_9GAMM</name>
<dbReference type="InterPro" id="IPR036097">
    <property type="entry name" value="HisK_dim/P_sf"/>
</dbReference>
<evidence type="ECO:0000313" key="7">
    <source>
        <dbReference type="Proteomes" id="UP001430360"/>
    </source>
</evidence>
<dbReference type="InterPro" id="IPR004358">
    <property type="entry name" value="Sig_transdc_His_kin-like_C"/>
</dbReference>
<accession>A0ABS8UF05</accession>
<reference evidence="6" key="2">
    <citation type="journal article" date="2022" name="Syst. Appl. Microbiol.">
        <title>Physiological and genomic characterisation of Luteimonas fraxinea sp. nov., a bacterial species associated with trees tolerant to ash dieback.</title>
        <authorList>
            <person name="Ulrich K."/>
            <person name="Becker R."/>
            <person name="Behrendt U."/>
            <person name="Kube M."/>
            <person name="Schneck V."/>
            <person name="Ulrich A."/>
        </authorList>
    </citation>
    <scope>NUCLEOTIDE SEQUENCE</scope>
    <source>
        <strain evidence="6">A1P009</strain>
    </source>
</reference>
<feature type="transmembrane region" description="Helical" evidence="4">
    <location>
        <begin position="66"/>
        <end position="87"/>
    </location>
</feature>
<dbReference type="Proteomes" id="UP001430360">
    <property type="component" value="Unassembled WGS sequence"/>
</dbReference>
<keyword evidence="6" id="KW-0067">ATP-binding</keyword>
<evidence type="ECO:0000259" key="5">
    <source>
        <dbReference type="PROSITE" id="PS50109"/>
    </source>
</evidence>
<keyword evidence="3" id="KW-0175">Coiled coil</keyword>
<comment type="catalytic activity">
    <reaction evidence="1">
        <text>ATP + protein L-histidine = ADP + protein N-phospho-L-histidine.</text>
        <dbReference type="EC" id="2.7.13.3"/>
    </reaction>
</comment>
<feature type="transmembrane region" description="Helical" evidence="4">
    <location>
        <begin position="96"/>
        <end position="114"/>
    </location>
</feature>
<dbReference type="InterPro" id="IPR036890">
    <property type="entry name" value="HATPase_C_sf"/>
</dbReference>
<proteinExistence type="predicted"/>
<dbReference type="PRINTS" id="PR00344">
    <property type="entry name" value="BCTRLSENSOR"/>
</dbReference>
<dbReference type="GO" id="GO:0005524">
    <property type="term" value="F:ATP binding"/>
    <property type="evidence" value="ECO:0007669"/>
    <property type="project" value="UniProtKB-KW"/>
</dbReference>
<feature type="domain" description="Histidine kinase" evidence="5">
    <location>
        <begin position="238"/>
        <end position="454"/>
    </location>
</feature>
<dbReference type="PANTHER" id="PTHR43065:SF42">
    <property type="entry name" value="TWO-COMPONENT SENSOR PPRA"/>
    <property type="match status" value="1"/>
</dbReference>
<evidence type="ECO:0000256" key="2">
    <source>
        <dbReference type="ARBA" id="ARBA00012438"/>
    </source>
</evidence>
<evidence type="ECO:0000256" key="1">
    <source>
        <dbReference type="ARBA" id="ARBA00000085"/>
    </source>
</evidence>
<dbReference type="SUPFAM" id="SSF47384">
    <property type="entry name" value="Homodimeric domain of signal transducing histidine kinase"/>
    <property type="match status" value="1"/>
</dbReference>
<gene>
    <name evidence="6" type="ORF">LTT95_10270</name>
</gene>
<dbReference type="PROSITE" id="PS50109">
    <property type="entry name" value="HIS_KIN"/>
    <property type="match status" value="1"/>
</dbReference>
<dbReference type="RefSeq" id="WP_232136343.1">
    <property type="nucleotide sequence ID" value="NZ_CP089507.1"/>
</dbReference>
<keyword evidence="4" id="KW-0812">Transmembrane</keyword>
<dbReference type="EC" id="2.7.13.3" evidence="2"/>
<dbReference type="InterPro" id="IPR003594">
    <property type="entry name" value="HATPase_dom"/>
</dbReference>
<keyword evidence="6" id="KW-0547">Nucleotide-binding</keyword>
<sequence length="454" mass="49612">MSHASPLVAPGRRLAAWLRRVPISDPVDRRNAPALQVLLLFLGFEIPLNKGYHLLSGHISMTGPRLFVDLGTDVAIAGAAFFAVWMIRRGRLRQGIAAFLTILMSCAVAANIAFGYQLQAFDPYPMVMLTTAALVIGRRALWIVYACIPVVFALGMASPWGLGPARSGGAFQNLPSLAFSYLMIAIVLDRTVAALRETLWKAQRSAQQLREQMIERERMRERMLHMQKIESVGHLASGVSHDFNNVLGAIVGYTAERHRLEELDFDPEPDARRMGDALEGIELAAQRGIALSRKLLSFSRRELAVPARFDAAQALADLVPMLRQLFDGRVDVVLDLPDTPVPVFLDRSQLDLVMLNFAANARDAMPGGGRFGVTLRDTGDGWARIVVTDTGQGMPPEVMRQAFEPFFTTKPAGEGTGLGLAVAREMAQEAGGTLTVDSTPGRGTRFALQLPRVT</sequence>
<dbReference type="PANTHER" id="PTHR43065">
    <property type="entry name" value="SENSOR HISTIDINE KINASE"/>
    <property type="match status" value="1"/>
</dbReference>
<dbReference type="Pfam" id="PF02518">
    <property type="entry name" value="HATPase_c"/>
    <property type="match status" value="1"/>
</dbReference>
<dbReference type="EMBL" id="JAJQKU010000003">
    <property type="protein sequence ID" value="MCD9097321.1"/>
    <property type="molecule type" value="Genomic_DNA"/>
</dbReference>
<organism evidence="6 7">
    <name type="scientific">Luteimonas fraxinea</name>
    <dbReference type="NCBI Taxonomy" id="2901869"/>
    <lineage>
        <taxon>Bacteria</taxon>
        <taxon>Pseudomonadati</taxon>
        <taxon>Pseudomonadota</taxon>
        <taxon>Gammaproteobacteria</taxon>
        <taxon>Lysobacterales</taxon>
        <taxon>Lysobacteraceae</taxon>
        <taxon>Luteimonas</taxon>
    </lineage>
</organism>
<feature type="transmembrane region" description="Helical" evidence="4">
    <location>
        <begin position="174"/>
        <end position="195"/>
    </location>
</feature>
<dbReference type="SUPFAM" id="SSF55874">
    <property type="entry name" value="ATPase domain of HSP90 chaperone/DNA topoisomerase II/histidine kinase"/>
    <property type="match status" value="1"/>
</dbReference>
<feature type="coiled-coil region" evidence="3">
    <location>
        <begin position="192"/>
        <end position="222"/>
    </location>
</feature>
<keyword evidence="4" id="KW-0472">Membrane</keyword>
<evidence type="ECO:0000313" key="6">
    <source>
        <dbReference type="EMBL" id="MCD9097321.1"/>
    </source>
</evidence>
<dbReference type="Gene3D" id="1.10.287.130">
    <property type="match status" value="1"/>
</dbReference>
<keyword evidence="7" id="KW-1185">Reference proteome</keyword>
<protein>
    <recommendedName>
        <fullName evidence="2">histidine kinase</fullName>
        <ecNumber evidence="2">2.7.13.3</ecNumber>
    </recommendedName>
</protein>
<dbReference type="Gene3D" id="3.30.565.10">
    <property type="entry name" value="Histidine kinase-like ATPase, C-terminal domain"/>
    <property type="match status" value="1"/>
</dbReference>
<comment type="caution">
    <text evidence="6">The sequence shown here is derived from an EMBL/GenBank/DDBJ whole genome shotgun (WGS) entry which is preliminary data.</text>
</comment>
<keyword evidence="4" id="KW-1133">Transmembrane helix</keyword>
<evidence type="ECO:0000256" key="3">
    <source>
        <dbReference type="SAM" id="Coils"/>
    </source>
</evidence>
<evidence type="ECO:0000256" key="4">
    <source>
        <dbReference type="SAM" id="Phobius"/>
    </source>
</evidence>